<organism evidence="2 3">
    <name type="scientific">Sinosporangium album</name>
    <dbReference type="NCBI Taxonomy" id="504805"/>
    <lineage>
        <taxon>Bacteria</taxon>
        <taxon>Bacillati</taxon>
        <taxon>Actinomycetota</taxon>
        <taxon>Actinomycetes</taxon>
        <taxon>Streptosporangiales</taxon>
        <taxon>Streptosporangiaceae</taxon>
        <taxon>Sinosporangium</taxon>
    </lineage>
</organism>
<dbReference type="RefSeq" id="WP_093172931.1">
    <property type="nucleotide sequence ID" value="NZ_FNCN01000024.1"/>
</dbReference>
<dbReference type="InterPro" id="IPR011051">
    <property type="entry name" value="RmlC_Cupin_sf"/>
</dbReference>
<dbReference type="OrthoDB" id="5114244at2"/>
<evidence type="ECO:0000313" key="3">
    <source>
        <dbReference type="Proteomes" id="UP000198923"/>
    </source>
</evidence>
<dbReference type="Proteomes" id="UP000198923">
    <property type="component" value="Unassembled WGS sequence"/>
</dbReference>
<keyword evidence="3" id="KW-1185">Reference proteome</keyword>
<proteinExistence type="predicted"/>
<dbReference type="EMBL" id="FNCN01000024">
    <property type="protein sequence ID" value="SDH84092.1"/>
    <property type="molecule type" value="Genomic_DNA"/>
</dbReference>
<name>A0A1G8FPJ3_9ACTN</name>
<sequence>MQEEKGTPRLFAWADQVAGLSWTGLHRDDEWGWHRGRTPAVEVTNARTGVVVLPLGQASPPHVKDADVVIIGLDGVIDFLVDGEKFRVGERDFLTVPAGCVYSYKNAGMGNASFVGIIIRTDAWPSTNQYLNEAGEVVA</sequence>
<dbReference type="STRING" id="504805.SAMN05421505_12432"/>
<dbReference type="InterPro" id="IPR013096">
    <property type="entry name" value="Cupin_2"/>
</dbReference>
<evidence type="ECO:0000313" key="2">
    <source>
        <dbReference type="EMBL" id="SDH84092.1"/>
    </source>
</evidence>
<dbReference type="Gene3D" id="2.60.120.10">
    <property type="entry name" value="Jelly Rolls"/>
    <property type="match status" value="1"/>
</dbReference>
<protein>
    <submittedName>
        <fullName evidence="2">Cupin domain-containing protein</fullName>
    </submittedName>
</protein>
<accession>A0A1G8FPJ3</accession>
<dbReference type="InterPro" id="IPR014710">
    <property type="entry name" value="RmlC-like_jellyroll"/>
</dbReference>
<gene>
    <name evidence="2" type="ORF">SAMN05421505_12432</name>
</gene>
<evidence type="ECO:0000259" key="1">
    <source>
        <dbReference type="Pfam" id="PF07883"/>
    </source>
</evidence>
<reference evidence="2 3" key="1">
    <citation type="submission" date="2016-10" db="EMBL/GenBank/DDBJ databases">
        <authorList>
            <person name="de Groot N.N."/>
        </authorList>
    </citation>
    <scope>NUCLEOTIDE SEQUENCE [LARGE SCALE GENOMIC DNA]</scope>
    <source>
        <strain evidence="2 3">CPCC 201354</strain>
    </source>
</reference>
<dbReference type="AlphaFoldDB" id="A0A1G8FPJ3"/>
<feature type="domain" description="Cupin type-2" evidence="1">
    <location>
        <begin position="50"/>
        <end position="115"/>
    </location>
</feature>
<dbReference type="SUPFAM" id="SSF51182">
    <property type="entry name" value="RmlC-like cupins"/>
    <property type="match status" value="1"/>
</dbReference>
<dbReference type="Pfam" id="PF07883">
    <property type="entry name" value="Cupin_2"/>
    <property type="match status" value="1"/>
</dbReference>